<comment type="subcellular location">
    <subcellularLocation>
        <location evidence="1">Nucleus</location>
        <location evidence="1">Nucleolus</location>
    </subcellularLocation>
</comment>
<feature type="coiled-coil region" evidence="7">
    <location>
        <begin position="59"/>
        <end position="86"/>
    </location>
</feature>
<evidence type="ECO:0000313" key="9">
    <source>
        <dbReference type="Proteomes" id="UP001608902"/>
    </source>
</evidence>
<evidence type="ECO:0000256" key="3">
    <source>
        <dbReference type="ARBA" id="ARBA00022517"/>
    </source>
</evidence>
<keyword evidence="3" id="KW-0690">Ribosome biogenesis</keyword>
<gene>
    <name evidence="8" type="ORF">AB6A40_011637</name>
</gene>
<evidence type="ECO:0000256" key="5">
    <source>
        <dbReference type="ARBA" id="ARBA00023242"/>
    </source>
</evidence>
<keyword evidence="5" id="KW-0539">Nucleus</keyword>
<dbReference type="PANTHER" id="PTHR23183">
    <property type="entry name" value="NOP14"/>
    <property type="match status" value="1"/>
</dbReference>
<reference evidence="8 9" key="1">
    <citation type="submission" date="2024-08" db="EMBL/GenBank/DDBJ databases">
        <title>Gnathostoma spinigerum genome.</title>
        <authorList>
            <person name="Gonzalez-Bertolin B."/>
            <person name="Monzon S."/>
            <person name="Zaballos A."/>
            <person name="Jimenez P."/>
            <person name="Dekumyoy P."/>
            <person name="Varona S."/>
            <person name="Cuesta I."/>
            <person name="Sumanam S."/>
            <person name="Adisakwattana P."/>
            <person name="Gasser R.B."/>
            <person name="Hernandez-Gonzalez A."/>
            <person name="Young N.D."/>
            <person name="Perteguer M.J."/>
        </authorList>
    </citation>
    <scope>NUCLEOTIDE SEQUENCE [LARGE SCALE GENOMIC DNA]</scope>
    <source>
        <strain evidence="8">AL3</strain>
        <tissue evidence="8">Liver</tissue>
    </source>
</reference>
<keyword evidence="4" id="KW-0698">rRNA processing</keyword>
<comment type="similarity">
    <text evidence="2">Belongs to the NOP14 family.</text>
</comment>
<feature type="non-terminal residue" evidence="8">
    <location>
        <position position="1"/>
    </location>
</feature>
<evidence type="ECO:0000256" key="6">
    <source>
        <dbReference type="ARBA" id="ARBA00024695"/>
    </source>
</evidence>
<evidence type="ECO:0000256" key="7">
    <source>
        <dbReference type="SAM" id="Coils"/>
    </source>
</evidence>
<evidence type="ECO:0000256" key="1">
    <source>
        <dbReference type="ARBA" id="ARBA00004604"/>
    </source>
</evidence>
<accession>A0ABD6F3V2</accession>
<dbReference type="Proteomes" id="UP001608902">
    <property type="component" value="Unassembled WGS sequence"/>
</dbReference>
<dbReference type="InterPro" id="IPR007276">
    <property type="entry name" value="Nop14"/>
</dbReference>
<protein>
    <submittedName>
        <fullName evidence="8">Uncharacterized protein</fullName>
    </submittedName>
</protein>
<comment type="function">
    <text evidence="6">Involved in nucleolar processing of pre-18S ribosomal RNA. Has a role in the nuclear export of 40S pre-ribosomal subunit to the cytoplasm.</text>
</comment>
<keyword evidence="7" id="KW-0175">Coiled coil</keyword>
<evidence type="ECO:0000256" key="4">
    <source>
        <dbReference type="ARBA" id="ARBA00022552"/>
    </source>
</evidence>
<dbReference type="Pfam" id="PF04147">
    <property type="entry name" value="Nop14"/>
    <property type="match status" value="1"/>
</dbReference>
<dbReference type="EMBL" id="JBGFUD010023652">
    <property type="protein sequence ID" value="MFH4984928.1"/>
    <property type="molecule type" value="Genomic_DNA"/>
</dbReference>
<dbReference type="GO" id="GO:0006364">
    <property type="term" value="P:rRNA processing"/>
    <property type="evidence" value="ECO:0007669"/>
    <property type="project" value="UniProtKB-KW"/>
</dbReference>
<comment type="caution">
    <text evidence="8">The sequence shown here is derived from an EMBL/GenBank/DDBJ whole genome shotgun (WGS) entry which is preliminary data.</text>
</comment>
<evidence type="ECO:0000256" key="2">
    <source>
        <dbReference type="ARBA" id="ARBA00007466"/>
    </source>
</evidence>
<keyword evidence="9" id="KW-1185">Reference proteome</keyword>
<organism evidence="8 9">
    <name type="scientific">Gnathostoma spinigerum</name>
    <dbReference type="NCBI Taxonomy" id="75299"/>
    <lineage>
        <taxon>Eukaryota</taxon>
        <taxon>Metazoa</taxon>
        <taxon>Ecdysozoa</taxon>
        <taxon>Nematoda</taxon>
        <taxon>Chromadorea</taxon>
        <taxon>Rhabditida</taxon>
        <taxon>Spirurina</taxon>
        <taxon>Gnathostomatomorpha</taxon>
        <taxon>Gnathostomatoidea</taxon>
        <taxon>Gnathostomatidae</taxon>
        <taxon>Gnathostoma</taxon>
    </lineage>
</organism>
<evidence type="ECO:0000313" key="8">
    <source>
        <dbReference type="EMBL" id="MFH4984928.1"/>
    </source>
</evidence>
<dbReference type="AlphaFoldDB" id="A0ABD6F3V2"/>
<proteinExistence type="inferred from homology"/>
<dbReference type="PANTHER" id="PTHR23183:SF0">
    <property type="entry name" value="NUCLEOLAR PROTEIN 14"/>
    <property type="match status" value="1"/>
</dbReference>
<name>A0ABD6F3V2_9BILA</name>
<dbReference type="GO" id="GO:0005730">
    <property type="term" value="C:nucleolus"/>
    <property type="evidence" value="ECO:0007669"/>
    <property type="project" value="UniProtKB-SubCell"/>
</dbReference>
<sequence length="210" mass="24492">EEQVNETERLDEEWKILMQGSNANGLASAFLRKDETKLDDTPSAYDILFREMKMSYCRRTEAQDRLKTEKEVAAEERDKLFQLEKERLARMELNKPPINDEDFPNKRRNAKENGGFAVRYDMEGNFLRPEKVGRVSVKVVRIDGESSEEEDEEILDEMCDDDNLEKLETDHSDAENSHSELTAKGRQDRIIWLSHYFLKLVPAIEAVIFS</sequence>